<feature type="chain" id="PRO_5011019143" evidence="9">
    <location>
        <begin position="26"/>
        <end position="486"/>
    </location>
</feature>
<evidence type="ECO:0000256" key="9">
    <source>
        <dbReference type="RuleBase" id="RU362097"/>
    </source>
</evidence>
<keyword evidence="7 9" id="KW-0564">Palmitate</keyword>
<keyword evidence="5 9" id="KW-0732">Signal</keyword>
<dbReference type="Proteomes" id="UP000054925">
    <property type="component" value="Unassembled WGS sequence"/>
</dbReference>
<accession>A0A158FP14</accession>
<dbReference type="Gene3D" id="2.20.200.10">
    <property type="entry name" value="Outer membrane efflux proteins (OEP)"/>
    <property type="match status" value="1"/>
</dbReference>
<organism evidence="10 11">
    <name type="scientific">Caballeronia terrestris</name>
    <dbReference type="NCBI Taxonomy" id="1226301"/>
    <lineage>
        <taxon>Bacteria</taxon>
        <taxon>Pseudomonadati</taxon>
        <taxon>Pseudomonadota</taxon>
        <taxon>Betaproteobacteria</taxon>
        <taxon>Burkholderiales</taxon>
        <taxon>Burkholderiaceae</taxon>
        <taxon>Caballeronia</taxon>
    </lineage>
</organism>
<evidence type="ECO:0000256" key="1">
    <source>
        <dbReference type="ARBA" id="ARBA00004370"/>
    </source>
</evidence>
<evidence type="ECO:0000313" key="11">
    <source>
        <dbReference type="Proteomes" id="UP000054925"/>
    </source>
</evidence>
<comment type="similarity">
    <text evidence="2 9">Belongs to the outer membrane factor (OMF) (TC 1.B.17) family.</text>
</comment>
<dbReference type="PANTHER" id="PTHR30203">
    <property type="entry name" value="OUTER MEMBRANE CATION EFFLUX PROTEIN"/>
    <property type="match status" value="1"/>
</dbReference>
<dbReference type="RefSeq" id="WP_087654855.1">
    <property type="nucleotide sequence ID" value="NZ_FCOL02000003.1"/>
</dbReference>
<sequence>MSARRFLAWPTMACALLLSACIDSGGIHTHESMIDPATLDAGAAIRATQRDANWPASGWWRQWNDPQLDRLVDDATAGSPGLRAVEERIDTATYQAQIAGASELPHLNATGDFQRRRYARYTTAAPPGGTTVWSNTASADLSYDLDLWGKQRAIREGALDTVRATAADARFTEVELQTAVVRSYVQLSLQYALLDVYRSVQDEERRALDIATRRLRAGIGSQLEVSQATTQLSMSTTRVQEAQQQLALSRIGIAGLAGKGPGYGDSLTRPSLAQNMPVTLPATLPAELVGHRPDVVADRWRVLASDKSIDAAHADFYPDINLLATASLGSATTFGGFLNFLNSDGIGHGFGAAISLPIFDGGRRRGTYGVAVSSRDAAVDAYNQTVVNAMQSVAAQVVSLRSLDEQQASVDGTLDSARRSYRLAHEGYRNGITEFLNVLAAQNAQLQQEESLAQIQAKRLDAWALLMKELGGGFASSKGADDVRRD</sequence>
<evidence type="ECO:0000256" key="8">
    <source>
        <dbReference type="ARBA" id="ARBA00023288"/>
    </source>
</evidence>
<dbReference type="Pfam" id="PF02321">
    <property type="entry name" value="OEP"/>
    <property type="match status" value="2"/>
</dbReference>
<dbReference type="GO" id="GO:0005886">
    <property type="term" value="C:plasma membrane"/>
    <property type="evidence" value="ECO:0007669"/>
    <property type="project" value="UniProtKB-SubCell"/>
</dbReference>
<dbReference type="NCBIfam" id="TIGR01845">
    <property type="entry name" value="outer_NodT"/>
    <property type="match status" value="1"/>
</dbReference>
<evidence type="ECO:0000256" key="4">
    <source>
        <dbReference type="ARBA" id="ARBA00022692"/>
    </source>
</evidence>
<dbReference type="PANTHER" id="PTHR30203:SF20">
    <property type="entry name" value="MULTIDRUG RESISTANCE OUTER MEMBRANE PROTEIN MDTP-RELATED"/>
    <property type="match status" value="1"/>
</dbReference>
<keyword evidence="8 9" id="KW-0449">Lipoprotein</keyword>
<gene>
    <name evidence="10" type="ORF">AWB67_00708</name>
</gene>
<dbReference type="Gene3D" id="1.20.1600.10">
    <property type="entry name" value="Outer membrane efflux proteins (OEP)"/>
    <property type="match status" value="1"/>
</dbReference>
<keyword evidence="3 9" id="KW-1134">Transmembrane beta strand</keyword>
<dbReference type="InterPro" id="IPR010131">
    <property type="entry name" value="MdtP/NodT-like"/>
</dbReference>
<evidence type="ECO:0000256" key="5">
    <source>
        <dbReference type="ARBA" id="ARBA00022729"/>
    </source>
</evidence>
<keyword evidence="11" id="KW-1185">Reference proteome</keyword>
<proteinExistence type="inferred from homology"/>
<dbReference type="OrthoDB" id="9770517at2"/>
<keyword evidence="6 9" id="KW-0472">Membrane</keyword>
<protein>
    <submittedName>
        <fullName evidence="10">RND efflux system outer membrane lipoprotein</fullName>
    </submittedName>
</protein>
<evidence type="ECO:0000256" key="3">
    <source>
        <dbReference type="ARBA" id="ARBA00022452"/>
    </source>
</evidence>
<evidence type="ECO:0000256" key="6">
    <source>
        <dbReference type="ARBA" id="ARBA00023136"/>
    </source>
</evidence>
<comment type="caution">
    <text evidence="10">The sequence shown here is derived from an EMBL/GenBank/DDBJ whole genome shotgun (WGS) entry which is preliminary data.</text>
</comment>
<dbReference type="EMBL" id="FCOL02000003">
    <property type="protein sequence ID" value="SAL20870.1"/>
    <property type="molecule type" value="Genomic_DNA"/>
</dbReference>
<evidence type="ECO:0000313" key="10">
    <source>
        <dbReference type="EMBL" id="SAL20870.1"/>
    </source>
</evidence>
<comment type="subcellular location">
    <subcellularLocation>
        <location evidence="9">Cell membrane</location>
        <topology evidence="9">Lipid-anchor</topology>
    </subcellularLocation>
    <subcellularLocation>
        <location evidence="1">Membrane</location>
    </subcellularLocation>
</comment>
<dbReference type="AlphaFoldDB" id="A0A158FP14"/>
<feature type="signal peptide" evidence="9">
    <location>
        <begin position="1"/>
        <end position="25"/>
    </location>
</feature>
<keyword evidence="4 9" id="KW-0812">Transmembrane</keyword>
<dbReference type="PROSITE" id="PS51257">
    <property type="entry name" value="PROKAR_LIPOPROTEIN"/>
    <property type="match status" value="1"/>
</dbReference>
<dbReference type="GO" id="GO:0015562">
    <property type="term" value="F:efflux transmembrane transporter activity"/>
    <property type="evidence" value="ECO:0007669"/>
    <property type="project" value="InterPro"/>
</dbReference>
<evidence type="ECO:0000256" key="7">
    <source>
        <dbReference type="ARBA" id="ARBA00023139"/>
    </source>
</evidence>
<reference evidence="10" key="1">
    <citation type="submission" date="2016-01" db="EMBL/GenBank/DDBJ databases">
        <authorList>
            <person name="Peeters C."/>
        </authorList>
    </citation>
    <scope>NUCLEOTIDE SEQUENCE [LARGE SCALE GENOMIC DNA]</scope>
    <source>
        <strain evidence="10">LMG 22937</strain>
    </source>
</reference>
<dbReference type="SUPFAM" id="SSF56954">
    <property type="entry name" value="Outer membrane efflux proteins (OEP)"/>
    <property type="match status" value="1"/>
</dbReference>
<evidence type="ECO:0000256" key="2">
    <source>
        <dbReference type="ARBA" id="ARBA00007613"/>
    </source>
</evidence>
<dbReference type="InterPro" id="IPR003423">
    <property type="entry name" value="OMP_efflux"/>
</dbReference>
<name>A0A158FP14_9BURK</name>